<organism evidence="2 3">
    <name type="scientific">Gossypium mustelinum</name>
    <name type="common">Cotton</name>
    <name type="synonym">Gossypium caicoense</name>
    <dbReference type="NCBI Taxonomy" id="34275"/>
    <lineage>
        <taxon>Eukaryota</taxon>
        <taxon>Viridiplantae</taxon>
        <taxon>Streptophyta</taxon>
        <taxon>Embryophyta</taxon>
        <taxon>Tracheophyta</taxon>
        <taxon>Spermatophyta</taxon>
        <taxon>Magnoliopsida</taxon>
        <taxon>eudicotyledons</taxon>
        <taxon>Gunneridae</taxon>
        <taxon>Pentapetalae</taxon>
        <taxon>rosids</taxon>
        <taxon>malvids</taxon>
        <taxon>Malvales</taxon>
        <taxon>Malvaceae</taxon>
        <taxon>Malvoideae</taxon>
        <taxon>Gossypium</taxon>
    </lineage>
</organism>
<accession>A0A5D2U6G0</accession>
<dbReference type="EMBL" id="CM017655">
    <property type="protein sequence ID" value="TYI72214.1"/>
    <property type="molecule type" value="Genomic_DNA"/>
</dbReference>
<keyword evidence="1" id="KW-0812">Transmembrane</keyword>
<feature type="transmembrane region" description="Helical" evidence="1">
    <location>
        <begin position="16"/>
        <end position="34"/>
    </location>
</feature>
<evidence type="ECO:0000313" key="3">
    <source>
        <dbReference type="Proteomes" id="UP000323597"/>
    </source>
</evidence>
<reference evidence="2 3" key="1">
    <citation type="submission" date="2019-07" db="EMBL/GenBank/DDBJ databases">
        <title>WGS assembly of Gossypium mustelinum.</title>
        <authorList>
            <person name="Chen Z.J."/>
            <person name="Sreedasyam A."/>
            <person name="Ando A."/>
            <person name="Song Q."/>
            <person name="De L."/>
            <person name="Hulse-Kemp A."/>
            <person name="Ding M."/>
            <person name="Ye W."/>
            <person name="Kirkbride R."/>
            <person name="Jenkins J."/>
            <person name="Plott C."/>
            <person name="Lovell J."/>
            <person name="Lin Y.-M."/>
            <person name="Vaughn R."/>
            <person name="Liu B."/>
            <person name="Li W."/>
            <person name="Simpson S."/>
            <person name="Scheffler B."/>
            <person name="Saski C."/>
            <person name="Grover C."/>
            <person name="Hu G."/>
            <person name="Conover J."/>
            <person name="Carlson J."/>
            <person name="Shu S."/>
            <person name="Boston L."/>
            <person name="Williams M."/>
            <person name="Peterson D."/>
            <person name="Mcgee K."/>
            <person name="Jones D."/>
            <person name="Wendel J."/>
            <person name="Stelly D."/>
            <person name="Grimwood J."/>
            <person name="Schmutz J."/>
        </authorList>
    </citation>
    <scope>NUCLEOTIDE SEQUENCE [LARGE SCALE GENOMIC DNA]</scope>
    <source>
        <strain evidence="2">1408120.09</strain>
    </source>
</reference>
<evidence type="ECO:0000313" key="2">
    <source>
        <dbReference type="EMBL" id="TYI72214.1"/>
    </source>
</evidence>
<gene>
    <name evidence="2" type="ORF">E1A91_D07G045200v1</name>
</gene>
<dbReference type="AlphaFoldDB" id="A0A5D2U6G0"/>
<sequence>MQFIHCYHSNAPSKGLALFFFLFIVLLCVFRSWKSLPTSQVFEIWLSSNFHGEVLIMLFHSFLELSLSTNSVLREKEKEKNITFASAPWKLKKAVGKHDGNSGLGFSNKRRKKNAPFLFICKQTMVNKIRMLTTSGNDEFN</sequence>
<protein>
    <submittedName>
        <fullName evidence="2">Uncharacterized protein</fullName>
    </submittedName>
</protein>
<proteinExistence type="predicted"/>
<keyword evidence="1" id="KW-1133">Transmembrane helix</keyword>
<evidence type="ECO:0000256" key="1">
    <source>
        <dbReference type="SAM" id="Phobius"/>
    </source>
</evidence>
<keyword evidence="1" id="KW-0472">Membrane</keyword>
<name>A0A5D2U6G0_GOSMU</name>
<keyword evidence="3" id="KW-1185">Reference proteome</keyword>
<dbReference type="Proteomes" id="UP000323597">
    <property type="component" value="Chromosome D07"/>
</dbReference>